<evidence type="ECO:0000259" key="7">
    <source>
        <dbReference type="Pfam" id="PF20684"/>
    </source>
</evidence>
<dbReference type="Pfam" id="PF20684">
    <property type="entry name" value="Fung_rhodopsin"/>
    <property type="match status" value="1"/>
</dbReference>
<gene>
    <name evidence="8" type="ORF">KHLLAP_LOCUS10567</name>
</gene>
<evidence type="ECO:0000256" key="1">
    <source>
        <dbReference type="ARBA" id="ARBA00004141"/>
    </source>
</evidence>
<feature type="transmembrane region" description="Helical" evidence="6">
    <location>
        <begin position="45"/>
        <end position="67"/>
    </location>
</feature>
<keyword evidence="3 6" id="KW-1133">Transmembrane helix</keyword>
<dbReference type="GO" id="GO:0016020">
    <property type="term" value="C:membrane"/>
    <property type="evidence" value="ECO:0007669"/>
    <property type="project" value="UniProtKB-SubCell"/>
</dbReference>
<comment type="similarity">
    <text evidence="5">Belongs to the SAT4 family.</text>
</comment>
<dbReference type="AlphaFoldDB" id="A0AAI8YMF9"/>
<name>A0AAI8YMF9_9PEZI</name>
<feature type="transmembrane region" description="Helical" evidence="6">
    <location>
        <begin position="149"/>
        <end position="169"/>
    </location>
</feature>
<evidence type="ECO:0000256" key="6">
    <source>
        <dbReference type="SAM" id="Phobius"/>
    </source>
</evidence>
<evidence type="ECO:0000256" key="4">
    <source>
        <dbReference type="ARBA" id="ARBA00023136"/>
    </source>
</evidence>
<dbReference type="PANTHER" id="PTHR33048">
    <property type="entry name" value="PTH11-LIKE INTEGRAL MEMBRANE PROTEIN (AFU_ORTHOLOGUE AFUA_5G11245)"/>
    <property type="match status" value="1"/>
</dbReference>
<dbReference type="Proteomes" id="UP001295740">
    <property type="component" value="Unassembled WGS sequence"/>
</dbReference>
<keyword evidence="9" id="KW-1185">Reference proteome</keyword>
<protein>
    <submittedName>
        <fullName evidence="8">Uu.00g059990.m01.CDS01</fullName>
    </submittedName>
</protein>
<feature type="domain" description="Rhodopsin" evidence="7">
    <location>
        <begin position="25"/>
        <end position="199"/>
    </location>
</feature>
<accession>A0AAI8YMF9</accession>
<evidence type="ECO:0000313" key="8">
    <source>
        <dbReference type="EMBL" id="CAJ2510099.1"/>
    </source>
</evidence>
<evidence type="ECO:0000313" key="9">
    <source>
        <dbReference type="Proteomes" id="UP001295740"/>
    </source>
</evidence>
<dbReference type="PANTHER" id="PTHR33048:SF158">
    <property type="entry name" value="MEMBRANE PROTEIN PTH11-LIKE, PUTATIVE-RELATED"/>
    <property type="match status" value="1"/>
</dbReference>
<organism evidence="8 9">
    <name type="scientific">Anthostomella pinea</name>
    <dbReference type="NCBI Taxonomy" id="933095"/>
    <lineage>
        <taxon>Eukaryota</taxon>
        <taxon>Fungi</taxon>
        <taxon>Dikarya</taxon>
        <taxon>Ascomycota</taxon>
        <taxon>Pezizomycotina</taxon>
        <taxon>Sordariomycetes</taxon>
        <taxon>Xylariomycetidae</taxon>
        <taxon>Xylariales</taxon>
        <taxon>Xylariaceae</taxon>
        <taxon>Anthostomella</taxon>
    </lineage>
</organism>
<feature type="transmembrane region" description="Helical" evidence="6">
    <location>
        <begin position="116"/>
        <end position="137"/>
    </location>
</feature>
<evidence type="ECO:0000256" key="3">
    <source>
        <dbReference type="ARBA" id="ARBA00022989"/>
    </source>
</evidence>
<evidence type="ECO:0000256" key="2">
    <source>
        <dbReference type="ARBA" id="ARBA00022692"/>
    </source>
</evidence>
<keyword evidence="4 6" id="KW-0472">Membrane</keyword>
<comment type="subcellular location">
    <subcellularLocation>
        <location evidence="1">Membrane</location>
        <topology evidence="1">Multi-pass membrane protein</topology>
    </subcellularLocation>
</comment>
<dbReference type="InterPro" id="IPR052337">
    <property type="entry name" value="SAT4-like"/>
</dbReference>
<evidence type="ECO:0000256" key="5">
    <source>
        <dbReference type="ARBA" id="ARBA00038359"/>
    </source>
</evidence>
<sequence>MSANQPTSNGLFAGLEYVNYAGSIYPGIQVHQWNVQMKDVERWRYLIHIASIFFGLVMLFLKVAILVDWLRIFVPMSQRNAIFWIIHALIWSNKIWDPFFEGGVCHIDDNNSGSFASAILNLASDIGILALPQWVIWNLHMTTAKRIGVSLLFVIGIFAVGCGVARFVYLLKILDSSDEVYYLSLVGLWNLGEVAAGFLIIAGVSHSSMLMLREYCELPKIDLRSISLSCTSRALDDLLDAPGDESHKHLPQPKNLALCRAEGIHINAH</sequence>
<keyword evidence="2 6" id="KW-0812">Transmembrane</keyword>
<dbReference type="EMBL" id="CAUWAG010000013">
    <property type="protein sequence ID" value="CAJ2510099.1"/>
    <property type="molecule type" value="Genomic_DNA"/>
</dbReference>
<feature type="transmembrane region" description="Helical" evidence="6">
    <location>
        <begin position="181"/>
        <end position="204"/>
    </location>
</feature>
<reference evidence="8" key="1">
    <citation type="submission" date="2023-10" db="EMBL/GenBank/DDBJ databases">
        <authorList>
            <person name="Hackl T."/>
        </authorList>
    </citation>
    <scope>NUCLEOTIDE SEQUENCE</scope>
</reference>
<proteinExistence type="inferred from homology"/>
<dbReference type="InterPro" id="IPR049326">
    <property type="entry name" value="Rhodopsin_dom_fungi"/>
</dbReference>
<comment type="caution">
    <text evidence="8">The sequence shown here is derived from an EMBL/GenBank/DDBJ whole genome shotgun (WGS) entry which is preliminary data.</text>
</comment>